<organism evidence="1 2">
    <name type="scientific">Phytophthora infestans</name>
    <name type="common">Potato late blight agent</name>
    <name type="synonym">Botrytis infestans</name>
    <dbReference type="NCBI Taxonomy" id="4787"/>
    <lineage>
        <taxon>Eukaryota</taxon>
        <taxon>Sar</taxon>
        <taxon>Stramenopiles</taxon>
        <taxon>Oomycota</taxon>
        <taxon>Peronosporomycetes</taxon>
        <taxon>Peronosporales</taxon>
        <taxon>Peronosporaceae</taxon>
        <taxon>Phytophthora</taxon>
    </lineage>
</organism>
<reference evidence="1" key="1">
    <citation type="submission" date="2020-03" db="EMBL/GenBank/DDBJ databases">
        <title>Hybrid Assembly of Korean Phytophthora infestans isolates.</title>
        <authorList>
            <person name="Prokchorchik M."/>
            <person name="Lee Y."/>
            <person name="Seo J."/>
            <person name="Cho J.-H."/>
            <person name="Park Y.-E."/>
            <person name="Jang D.-C."/>
            <person name="Im J.-S."/>
            <person name="Choi J.-G."/>
            <person name="Park H.-J."/>
            <person name="Lee G.-B."/>
            <person name="Lee Y.-G."/>
            <person name="Hong S.-Y."/>
            <person name="Cho K."/>
            <person name="Sohn K.H."/>
        </authorList>
    </citation>
    <scope>NUCLEOTIDE SEQUENCE</scope>
    <source>
        <strain evidence="1">KR_2_A2</strain>
    </source>
</reference>
<evidence type="ECO:0000313" key="2">
    <source>
        <dbReference type="Proteomes" id="UP000704712"/>
    </source>
</evidence>
<dbReference type="EMBL" id="JAACNO010002749">
    <property type="protein sequence ID" value="KAF4131085.1"/>
    <property type="molecule type" value="Genomic_DNA"/>
</dbReference>
<protein>
    <submittedName>
        <fullName evidence="1">Uncharacterized protein</fullName>
    </submittedName>
</protein>
<dbReference type="Proteomes" id="UP000704712">
    <property type="component" value="Unassembled WGS sequence"/>
</dbReference>
<dbReference type="AlphaFoldDB" id="A0A8S9TQC0"/>
<accession>A0A8S9TQC0</accession>
<gene>
    <name evidence="1" type="ORF">GN958_ATG19720</name>
</gene>
<name>A0A8S9TQC0_PHYIN</name>
<evidence type="ECO:0000313" key="1">
    <source>
        <dbReference type="EMBL" id="KAF4131085.1"/>
    </source>
</evidence>
<comment type="caution">
    <text evidence="1">The sequence shown here is derived from an EMBL/GenBank/DDBJ whole genome shotgun (WGS) entry which is preliminary data.</text>
</comment>
<proteinExistence type="predicted"/>
<sequence>MRFGYIIALFSEQAAALNSKDEKFTSLASIAEERLEWLDQQLNKLDKPFSWEMPKRFLLTINVCKHFFEVIKLQ</sequence>